<keyword evidence="2" id="KW-1185">Reference proteome</keyword>
<organism evidence="1 2">
    <name type="scientific">Plantactinospora soyae</name>
    <dbReference type="NCBI Taxonomy" id="1544732"/>
    <lineage>
        <taxon>Bacteria</taxon>
        <taxon>Bacillati</taxon>
        <taxon>Actinomycetota</taxon>
        <taxon>Actinomycetes</taxon>
        <taxon>Micromonosporales</taxon>
        <taxon>Micromonosporaceae</taxon>
        <taxon>Plantactinospora</taxon>
    </lineage>
</organism>
<dbReference type="EMBL" id="JADBEB010000001">
    <property type="protein sequence ID" value="MBE1488239.1"/>
    <property type="molecule type" value="Genomic_DNA"/>
</dbReference>
<dbReference type="RefSeq" id="WP_192767943.1">
    <property type="nucleotide sequence ID" value="NZ_JADBEB010000001.1"/>
</dbReference>
<name>A0A927M5S1_9ACTN</name>
<evidence type="ECO:0000313" key="1">
    <source>
        <dbReference type="EMBL" id="MBE1488239.1"/>
    </source>
</evidence>
<proteinExistence type="predicted"/>
<protein>
    <submittedName>
        <fullName evidence="1">Uncharacterized protein</fullName>
    </submittedName>
</protein>
<reference evidence="1" key="1">
    <citation type="submission" date="2020-10" db="EMBL/GenBank/DDBJ databases">
        <title>Sequencing the genomes of 1000 actinobacteria strains.</title>
        <authorList>
            <person name="Klenk H.-P."/>
        </authorList>
    </citation>
    <scope>NUCLEOTIDE SEQUENCE</scope>
    <source>
        <strain evidence="1">DSM 46832</strain>
    </source>
</reference>
<sequence length="200" mass="22619">MKIDDLVRRQHELQSEAADLRADLALDDVLARHGRVTGVGSAALGLMVWRDLDPTVVCPTLDTGDVAQTGALLALHGQMREVCFRNDTGDWNSDPRYPDGLYLGLRCRNRAGQRWKIDIWFVDEPDRQPDLAHLRDLPTRLTDETRAAILLVKDAWAGRPEYGKGVSRWDIYAAVLDDGVRSPADFEEWTRRRRTAPTSE</sequence>
<gene>
    <name evidence="1" type="ORF">H4W31_003877</name>
</gene>
<evidence type="ECO:0000313" key="2">
    <source>
        <dbReference type="Proteomes" id="UP000649753"/>
    </source>
</evidence>
<dbReference type="AlphaFoldDB" id="A0A927M5S1"/>
<accession>A0A927M5S1</accession>
<comment type="caution">
    <text evidence="1">The sequence shown here is derived from an EMBL/GenBank/DDBJ whole genome shotgun (WGS) entry which is preliminary data.</text>
</comment>
<dbReference type="Proteomes" id="UP000649753">
    <property type="component" value="Unassembled WGS sequence"/>
</dbReference>